<gene>
    <name evidence="2" type="ORF">OK229_27940</name>
</gene>
<evidence type="ECO:0000313" key="3">
    <source>
        <dbReference type="Proteomes" id="UP001163707"/>
    </source>
</evidence>
<sequence>MSIPSKAANAGVHGSTGFEFQKHCALYILFDKYQDIKRKTYFICLEHHDDFLFCYQTNDGLVSSIDAYQAKKSSGEWKQGADIYEILKKMTAVGISLKNDHMQKLDSYTHNLEFVTNNSINLNNGKRGKGRKSTIINETTSRLKLIDLNEEIATVIKSEVQKLLGLNSEGFGELDNVSMAYIDLPKKHKHQKDCLIGLFNGIFGDTVSDHRAAVEALLLLFRDAENTLNSGNIVKLMDESKRVSSERINEALDIITTKNMAFNLWRAEEKEACRKLGIVISEKRKFESDFINSIDRFKDKQQVEYQKIFSFVNNNKNLLDDFIDEVDCIQFLYKDFLSKTNSQLPELSIKAAIFAAYIEVREELWK</sequence>
<dbReference type="Proteomes" id="UP001163707">
    <property type="component" value="Plasmid p1"/>
</dbReference>
<reference evidence="2" key="1">
    <citation type="submission" date="2023-02" db="EMBL/GenBank/DDBJ databases">
        <title>Complete Genome Sequence of Bacillus cereus sensu lato isolate BC38B from pepper closely related to the Bacillus anthracis clade.</title>
        <authorList>
            <person name="Abdelli M."/>
            <person name="Cerar Kisek T."/>
            <person name="Falaise C."/>
            <person name="Cumont A."/>
            <person name="Giraud M."/>
            <person name="Chatoux J."/>
            <person name="Rogee S."/>
            <person name="Dadvisard M."/>
            <person name="Larigauderie G."/>
            <person name="Raynaud F."/>
            <person name="Godic Torkar K."/>
            <person name="Ramisse V."/>
        </authorList>
    </citation>
    <scope>NUCLEOTIDE SEQUENCE</scope>
    <source>
        <strain evidence="2">BC38B</strain>
        <plasmid evidence="2">p1</plasmid>
    </source>
</reference>
<name>A0AAE9PHM6_BACCE</name>
<proteinExistence type="predicted"/>
<dbReference type="EMBL" id="CP109873">
    <property type="protein sequence ID" value="UYW72270.1"/>
    <property type="molecule type" value="Genomic_DNA"/>
</dbReference>
<accession>A0AAE9PHM6</accession>
<keyword evidence="2" id="KW-0614">Plasmid</keyword>
<organism evidence="2 3">
    <name type="scientific">Bacillus cereus</name>
    <dbReference type="NCBI Taxonomy" id="1396"/>
    <lineage>
        <taxon>Bacteria</taxon>
        <taxon>Bacillati</taxon>
        <taxon>Bacillota</taxon>
        <taxon>Bacilli</taxon>
        <taxon>Bacillales</taxon>
        <taxon>Bacillaceae</taxon>
        <taxon>Bacillus</taxon>
        <taxon>Bacillus cereus group</taxon>
    </lineage>
</organism>
<dbReference type="GO" id="GO:0004518">
    <property type="term" value="F:nuclease activity"/>
    <property type="evidence" value="ECO:0007669"/>
    <property type="project" value="InterPro"/>
</dbReference>
<evidence type="ECO:0000259" key="1">
    <source>
        <dbReference type="Pfam" id="PF14130"/>
    </source>
</evidence>
<evidence type="ECO:0000313" key="2">
    <source>
        <dbReference type="EMBL" id="UYW72270.1"/>
    </source>
</evidence>
<dbReference type="Pfam" id="PF14130">
    <property type="entry name" value="Cap4_nuclease"/>
    <property type="match status" value="1"/>
</dbReference>
<dbReference type="InterPro" id="IPR025382">
    <property type="entry name" value="Cap4-like_endonuclease_dom"/>
</dbReference>
<protein>
    <submittedName>
        <fullName evidence="2">DUF4297 domain-containing protein</fullName>
    </submittedName>
</protein>
<feature type="domain" description="CD-NTase associated protein 4-like DNA endonuclease" evidence="1">
    <location>
        <begin position="10"/>
        <end position="205"/>
    </location>
</feature>
<geneLocation type="plasmid" evidence="2 3">
    <name>p1</name>
</geneLocation>
<dbReference type="AlphaFoldDB" id="A0AAE9PHM6"/>
<dbReference type="RefSeq" id="WP_264460016.1">
    <property type="nucleotide sequence ID" value="NZ_CP109873.2"/>
</dbReference>